<dbReference type="InterPro" id="IPR014776">
    <property type="entry name" value="4pyrrole_Mease_sub2"/>
</dbReference>
<evidence type="ECO:0000256" key="1">
    <source>
        <dbReference type="ARBA" id="ARBA00022490"/>
    </source>
</evidence>
<dbReference type="InterPro" id="IPR000878">
    <property type="entry name" value="4pyrrol_Mease"/>
</dbReference>
<dbReference type="InterPro" id="IPR014777">
    <property type="entry name" value="4pyrrole_Mease_sub1"/>
</dbReference>
<keyword evidence="5" id="KW-0949">S-adenosyl-L-methionine</keyword>
<evidence type="ECO:0000313" key="7">
    <source>
        <dbReference type="EMBL" id="PSM52180.1"/>
    </source>
</evidence>
<dbReference type="InterPro" id="IPR018063">
    <property type="entry name" value="SAM_MeTrfase_RsmI_CS"/>
</dbReference>
<gene>
    <name evidence="7" type="primary">rsmI</name>
    <name evidence="7" type="ORF">CQ405_03765</name>
</gene>
<evidence type="ECO:0000256" key="2">
    <source>
        <dbReference type="ARBA" id="ARBA00022552"/>
    </source>
</evidence>
<dbReference type="AlphaFoldDB" id="A0A2P8R119"/>
<dbReference type="OrthoDB" id="9809084at2"/>
<organism evidence="7 8">
    <name type="scientific">Campylobacter blaseri</name>
    <dbReference type="NCBI Taxonomy" id="2042961"/>
    <lineage>
        <taxon>Bacteria</taxon>
        <taxon>Pseudomonadati</taxon>
        <taxon>Campylobacterota</taxon>
        <taxon>Epsilonproteobacteria</taxon>
        <taxon>Campylobacterales</taxon>
        <taxon>Campylobacteraceae</taxon>
        <taxon>Campylobacter</taxon>
    </lineage>
</organism>
<keyword evidence="2" id="KW-0698">rRNA processing</keyword>
<proteinExistence type="predicted"/>
<dbReference type="Pfam" id="PF00590">
    <property type="entry name" value="TP_methylase"/>
    <property type="match status" value="1"/>
</dbReference>
<dbReference type="Proteomes" id="UP000240535">
    <property type="component" value="Unassembled WGS sequence"/>
</dbReference>
<dbReference type="EMBL" id="PDHH01000003">
    <property type="protein sequence ID" value="PSM52180.1"/>
    <property type="molecule type" value="Genomic_DNA"/>
</dbReference>
<dbReference type="PROSITE" id="PS01296">
    <property type="entry name" value="RSMI"/>
    <property type="match status" value="1"/>
</dbReference>
<dbReference type="InterPro" id="IPR008189">
    <property type="entry name" value="rRNA_ssu_MeTfrase_I"/>
</dbReference>
<keyword evidence="8" id="KW-1185">Reference proteome</keyword>
<dbReference type="SUPFAM" id="SSF53790">
    <property type="entry name" value="Tetrapyrrole methylase"/>
    <property type="match status" value="1"/>
</dbReference>
<dbReference type="GO" id="GO:0032259">
    <property type="term" value="P:methylation"/>
    <property type="evidence" value="ECO:0007669"/>
    <property type="project" value="UniProtKB-KW"/>
</dbReference>
<accession>A0A2P8R119</accession>
<dbReference type="CDD" id="cd11648">
    <property type="entry name" value="RsmI"/>
    <property type="match status" value="1"/>
</dbReference>
<feature type="domain" description="Tetrapyrrole methylase" evidence="6">
    <location>
        <begin position="1"/>
        <end position="205"/>
    </location>
</feature>
<evidence type="ECO:0000256" key="5">
    <source>
        <dbReference type="ARBA" id="ARBA00022691"/>
    </source>
</evidence>
<dbReference type="Gene3D" id="3.40.1010.10">
    <property type="entry name" value="Cobalt-precorrin-4 Transmethylase, Domain 1"/>
    <property type="match status" value="1"/>
</dbReference>
<dbReference type="InterPro" id="IPR035996">
    <property type="entry name" value="4pyrrol_Methylase_sf"/>
</dbReference>
<reference evidence="8" key="1">
    <citation type="submission" date="2017-10" db="EMBL/GenBank/DDBJ databases">
        <title>Campylobacter species from seals.</title>
        <authorList>
            <person name="Gilbert M.J."/>
            <person name="Zomer A.L."/>
            <person name="Timmerman A.J."/>
            <person name="Duim B."/>
            <person name="Wagenaar J.A."/>
        </authorList>
    </citation>
    <scope>NUCLEOTIDE SEQUENCE [LARGE SCALE GENOMIC DNA]</scope>
    <source>
        <strain evidence="8">17S00004-5</strain>
    </source>
</reference>
<evidence type="ECO:0000259" key="6">
    <source>
        <dbReference type="Pfam" id="PF00590"/>
    </source>
</evidence>
<dbReference type="PIRSF" id="PIRSF005917">
    <property type="entry name" value="MTase_YraL"/>
    <property type="match status" value="1"/>
</dbReference>
<dbReference type="PANTHER" id="PTHR46111">
    <property type="entry name" value="RIBOSOMAL RNA SMALL SUBUNIT METHYLTRANSFERASE I"/>
    <property type="match status" value="1"/>
</dbReference>
<keyword evidence="3 7" id="KW-0489">Methyltransferase</keyword>
<dbReference type="RefSeq" id="WP_106870781.1">
    <property type="nucleotide sequence ID" value="NZ_CP053841.1"/>
</dbReference>
<sequence>MLYFVPTPIGNLADISERALNVISSSEIVFCEDTRVAKKLINLLKDRYNLNIKEKIFYSVHSHNEKDFIFNIDQSIFEKECIYMSDAGMPCISDPGVHLVRYMQEKKLAYEVLSGSNALLLSAVASGIVEKEFTFLGFLSNRGEARKIEIQNVLNSIYPVVLYESPKRIIGLIDDICEVDKDRRVFLIKEATKKFETKYIDSAKNLKIALEDKNLNGEWSVVIEASKNQNSEKITLQDIESLDIPPKQKAKLISKITGKSVKEIYNNLIK</sequence>
<evidence type="ECO:0000256" key="4">
    <source>
        <dbReference type="ARBA" id="ARBA00022679"/>
    </source>
</evidence>
<dbReference type="PANTHER" id="PTHR46111:SF1">
    <property type="entry name" value="RIBOSOMAL RNA SMALL SUBUNIT METHYLTRANSFERASE I"/>
    <property type="match status" value="1"/>
</dbReference>
<dbReference type="GO" id="GO:0008168">
    <property type="term" value="F:methyltransferase activity"/>
    <property type="evidence" value="ECO:0007669"/>
    <property type="project" value="UniProtKB-KW"/>
</dbReference>
<keyword evidence="4 7" id="KW-0808">Transferase</keyword>
<evidence type="ECO:0000313" key="8">
    <source>
        <dbReference type="Proteomes" id="UP000240535"/>
    </source>
</evidence>
<keyword evidence="1" id="KW-0963">Cytoplasm</keyword>
<protein>
    <submittedName>
        <fullName evidence="7">16S rRNA (Cytidine(1402)-2'-O)-methyltransferase</fullName>
    </submittedName>
</protein>
<evidence type="ECO:0000256" key="3">
    <source>
        <dbReference type="ARBA" id="ARBA00022603"/>
    </source>
</evidence>
<dbReference type="NCBIfam" id="TIGR00096">
    <property type="entry name" value="16S rRNA (cytidine(1402)-2'-O)-methyltransferase"/>
    <property type="match status" value="1"/>
</dbReference>
<name>A0A2P8R119_9BACT</name>
<comment type="caution">
    <text evidence="7">The sequence shown here is derived from an EMBL/GenBank/DDBJ whole genome shotgun (WGS) entry which is preliminary data.</text>
</comment>
<dbReference type="GO" id="GO:0006364">
    <property type="term" value="P:rRNA processing"/>
    <property type="evidence" value="ECO:0007669"/>
    <property type="project" value="UniProtKB-KW"/>
</dbReference>
<dbReference type="Gene3D" id="3.30.950.10">
    <property type="entry name" value="Methyltransferase, Cobalt-precorrin-4 Transmethylase, Domain 2"/>
    <property type="match status" value="1"/>
</dbReference>